<protein>
    <submittedName>
        <fullName evidence="2">Uncharacterized protein</fullName>
    </submittedName>
</protein>
<proteinExistence type="predicted"/>
<evidence type="ECO:0000256" key="1">
    <source>
        <dbReference type="SAM" id="Phobius"/>
    </source>
</evidence>
<feature type="transmembrane region" description="Helical" evidence="1">
    <location>
        <begin position="17"/>
        <end position="38"/>
    </location>
</feature>
<keyword evidence="3" id="KW-1185">Reference proteome</keyword>
<dbReference type="Proteomes" id="UP001497623">
    <property type="component" value="Unassembled WGS sequence"/>
</dbReference>
<reference evidence="2 3" key="1">
    <citation type="submission" date="2024-05" db="EMBL/GenBank/DDBJ databases">
        <authorList>
            <person name="Wallberg A."/>
        </authorList>
    </citation>
    <scope>NUCLEOTIDE SEQUENCE [LARGE SCALE GENOMIC DNA]</scope>
</reference>
<feature type="transmembrane region" description="Helical" evidence="1">
    <location>
        <begin position="58"/>
        <end position="78"/>
    </location>
</feature>
<name>A0AAV2RLQ8_MEGNR</name>
<gene>
    <name evidence="2" type="ORF">MNOR_LOCUS26078</name>
</gene>
<organism evidence="2 3">
    <name type="scientific">Meganyctiphanes norvegica</name>
    <name type="common">Northern krill</name>
    <name type="synonym">Thysanopoda norvegica</name>
    <dbReference type="NCBI Taxonomy" id="48144"/>
    <lineage>
        <taxon>Eukaryota</taxon>
        <taxon>Metazoa</taxon>
        <taxon>Ecdysozoa</taxon>
        <taxon>Arthropoda</taxon>
        <taxon>Crustacea</taxon>
        <taxon>Multicrustacea</taxon>
        <taxon>Malacostraca</taxon>
        <taxon>Eumalacostraca</taxon>
        <taxon>Eucarida</taxon>
        <taxon>Euphausiacea</taxon>
        <taxon>Euphausiidae</taxon>
        <taxon>Meganyctiphanes</taxon>
    </lineage>
</organism>
<evidence type="ECO:0000313" key="2">
    <source>
        <dbReference type="EMBL" id="CAL4128402.1"/>
    </source>
</evidence>
<keyword evidence="1" id="KW-1133">Transmembrane helix</keyword>
<comment type="caution">
    <text evidence="2">The sequence shown here is derived from an EMBL/GenBank/DDBJ whole genome shotgun (WGS) entry which is preliminary data.</text>
</comment>
<dbReference type="EMBL" id="CAXKWB010025601">
    <property type="protein sequence ID" value="CAL4128402.1"/>
    <property type="molecule type" value="Genomic_DNA"/>
</dbReference>
<keyword evidence="1" id="KW-0472">Membrane</keyword>
<dbReference type="AlphaFoldDB" id="A0AAV2RLQ8"/>
<evidence type="ECO:0000313" key="3">
    <source>
        <dbReference type="Proteomes" id="UP001497623"/>
    </source>
</evidence>
<sequence>MPFFKIALSTTPTARRIILNILGFLDVKALLILVCILINSSIKCKSPKPNLNKKMIVIFGLLVVKYLLINVCTFIKSSTKWKSPKSLLNKNLVVLVDASIIFVSAILCLFLFGMSSLFILYDYLKKLVIRNIYKVFKYSGTQRSSNNITNTVHGLHLPTDRQVEANQVCQVKNGSAGYVAACMAFQIHAALRSTKKWRLITAL</sequence>
<accession>A0AAV2RLQ8</accession>
<feature type="transmembrane region" description="Helical" evidence="1">
    <location>
        <begin position="98"/>
        <end position="124"/>
    </location>
</feature>
<keyword evidence="1" id="KW-0812">Transmembrane</keyword>